<name>A0A6G7IZ59_9FLAO</name>
<proteinExistence type="predicted"/>
<evidence type="ECO:0000313" key="1">
    <source>
        <dbReference type="EMBL" id="QII43628.1"/>
    </source>
</evidence>
<sequence length="140" mass="16258">MKHGYSQNAQEQRSVIGFHCSFFGRPTKLVLEMELAIKRSEHEKIRELLFSNDTGKRYLAVVLCEALEEQKVIKLTNLEKVYVKGLYDSESEVSFCAGCAFFESHSFRDLLGEHTRFGEEARKWAFKKVSRSNSNYNHQN</sequence>
<dbReference type="KEGG" id="mut:GVT53_02665"/>
<accession>A0A6G7IZ59</accession>
<keyword evidence="2" id="KW-1185">Reference proteome</keyword>
<dbReference type="RefSeq" id="WP_166247297.1">
    <property type="nucleotide sequence ID" value="NZ_CP049616.1"/>
</dbReference>
<protein>
    <submittedName>
        <fullName evidence="1">Uncharacterized protein</fullName>
    </submittedName>
</protein>
<gene>
    <name evidence="1" type="ORF">GVT53_02665</name>
</gene>
<organism evidence="1 2">
    <name type="scientific">Flagellimonas oceani</name>
    <dbReference type="NCBI Taxonomy" id="2698672"/>
    <lineage>
        <taxon>Bacteria</taxon>
        <taxon>Pseudomonadati</taxon>
        <taxon>Bacteroidota</taxon>
        <taxon>Flavobacteriia</taxon>
        <taxon>Flavobacteriales</taxon>
        <taxon>Flavobacteriaceae</taxon>
        <taxon>Flagellimonas</taxon>
    </lineage>
</organism>
<dbReference type="EMBL" id="CP049616">
    <property type="protein sequence ID" value="QII43628.1"/>
    <property type="molecule type" value="Genomic_DNA"/>
</dbReference>
<dbReference type="AlphaFoldDB" id="A0A6G7IZ59"/>
<evidence type="ECO:0000313" key="2">
    <source>
        <dbReference type="Proteomes" id="UP000502928"/>
    </source>
</evidence>
<reference evidence="1 2" key="1">
    <citation type="submission" date="2020-02" db="EMBL/GenBank/DDBJ databases">
        <title>Complete genome of Muricauda sp. 501str8.</title>
        <authorList>
            <person name="Dong B."/>
            <person name="Zhu S."/>
            <person name="Yang J."/>
            <person name="Chen J."/>
        </authorList>
    </citation>
    <scope>NUCLEOTIDE SEQUENCE [LARGE SCALE GENOMIC DNA]</scope>
    <source>
        <strain evidence="1 2">501str8</strain>
    </source>
</reference>
<dbReference type="Proteomes" id="UP000502928">
    <property type="component" value="Chromosome"/>
</dbReference>